<evidence type="ECO:0000313" key="3">
    <source>
        <dbReference type="Proteomes" id="UP000279259"/>
    </source>
</evidence>
<evidence type="ECO:0000313" key="2">
    <source>
        <dbReference type="EMBL" id="RSH87055.1"/>
    </source>
</evidence>
<organism evidence="2 3">
    <name type="scientific">Saitozyma podzolica</name>
    <dbReference type="NCBI Taxonomy" id="1890683"/>
    <lineage>
        <taxon>Eukaryota</taxon>
        <taxon>Fungi</taxon>
        <taxon>Dikarya</taxon>
        <taxon>Basidiomycota</taxon>
        <taxon>Agaricomycotina</taxon>
        <taxon>Tremellomycetes</taxon>
        <taxon>Tremellales</taxon>
        <taxon>Trimorphomycetaceae</taxon>
        <taxon>Saitozyma</taxon>
    </lineage>
</organism>
<evidence type="ECO:0000256" key="1">
    <source>
        <dbReference type="SAM" id="MobiDB-lite"/>
    </source>
</evidence>
<dbReference type="AlphaFoldDB" id="A0A427Y7J4"/>
<feature type="compositionally biased region" description="Low complexity" evidence="1">
    <location>
        <begin position="101"/>
        <end position="114"/>
    </location>
</feature>
<comment type="caution">
    <text evidence="2">The sequence shown here is derived from an EMBL/GenBank/DDBJ whole genome shotgun (WGS) entry which is preliminary data.</text>
</comment>
<protein>
    <submittedName>
        <fullName evidence="2">Uncharacterized protein</fullName>
    </submittedName>
</protein>
<name>A0A427Y7J4_9TREE</name>
<proteinExistence type="predicted"/>
<accession>A0A427Y7J4</accession>
<keyword evidence="3" id="KW-1185">Reference proteome</keyword>
<dbReference type="EMBL" id="RSCD01000018">
    <property type="protein sequence ID" value="RSH87055.1"/>
    <property type="molecule type" value="Genomic_DNA"/>
</dbReference>
<feature type="region of interest" description="Disordered" evidence="1">
    <location>
        <begin position="90"/>
        <end position="114"/>
    </location>
</feature>
<dbReference type="Proteomes" id="UP000279259">
    <property type="component" value="Unassembled WGS sequence"/>
</dbReference>
<gene>
    <name evidence="2" type="ORF">EHS25_003544</name>
</gene>
<sequence length="114" mass="11730">MRPTQIVQSGMPGGKTYVSSTTALAAFAARIASYGGGRILAGQGMGVGGRQRVWTIELGGNGVGVGATVSNFWSSIDRAWETKASAPAPICPNRPLRSRTGRGTTFGTTLGSSR</sequence>
<reference evidence="2 3" key="1">
    <citation type="submission" date="2018-11" db="EMBL/GenBank/DDBJ databases">
        <title>Genome sequence of Saitozyma podzolica DSM 27192.</title>
        <authorList>
            <person name="Aliyu H."/>
            <person name="Gorte O."/>
            <person name="Ochsenreither K."/>
        </authorList>
    </citation>
    <scope>NUCLEOTIDE SEQUENCE [LARGE SCALE GENOMIC DNA]</scope>
    <source>
        <strain evidence="2 3">DSM 27192</strain>
    </source>
</reference>